<gene>
    <name evidence="7" type="primary">LOC140007832</name>
</gene>
<evidence type="ECO:0000313" key="7">
    <source>
        <dbReference type="RefSeq" id="XP_071907343.1"/>
    </source>
</evidence>
<dbReference type="CDD" id="cd02947">
    <property type="entry name" value="TRX_family"/>
    <property type="match status" value="1"/>
</dbReference>
<dbReference type="SUPFAM" id="SSF52833">
    <property type="entry name" value="Thioredoxin-like"/>
    <property type="match status" value="1"/>
</dbReference>
<accession>A0ABM4UJB0</accession>
<dbReference type="Gene3D" id="3.40.30.10">
    <property type="entry name" value="Glutaredoxin"/>
    <property type="match status" value="1"/>
</dbReference>
<dbReference type="InterPro" id="IPR013766">
    <property type="entry name" value="Thioredoxin_domain"/>
</dbReference>
<dbReference type="SMART" id="SM00028">
    <property type="entry name" value="TPR"/>
    <property type="match status" value="7"/>
</dbReference>
<reference evidence="7" key="1">
    <citation type="submission" date="2025-08" db="UniProtKB">
        <authorList>
            <consortium name="RefSeq"/>
        </authorList>
    </citation>
    <scope>IDENTIFICATION</scope>
    <source>
        <tissue evidence="7">Leaves</tissue>
    </source>
</reference>
<dbReference type="PANTHER" id="PTHR46050">
    <property type="entry name" value="TPR REPEAT-CONTAINING THIOREDOXIN"/>
    <property type="match status" value="1"/>
</dbReference>
<name>A0ABM4UJB0_COFAR</name>
<dbReference type="Pfam" id="PF07719">
    <property type="entry name" value="TPR_2"/>
    <property type="match status" value="1"/>
</dbReference>
<dbReference type="PROSITE" id="PS50005">
    <property type="entry name" value="TPR"/>
    <property type="match status" value="2"/>
</dbReference>
<dbReference type="PANTHER" id="PTHR46050:SF3">
    <property type="entry name" value="TPR REPEAT-CONTAINING THIOREDOXIN TTL1"/>
    <property type="match status" value="1"/>
</dbReference>
<feature type="repeat" description="TPR" evidence="3">
    <location>
        <begin position="239"/>
        <end position="272"/>
    </location>
</feature>
<dbReference type="InterPro" id="IPR019734">
    <property type="entry name" value="TPR_rpt"/>
</dbReference>
<sequence length="817" mass="88266">MAESGKPITDIRLDSLNDRLRNSLSCVEDDNDNNFNKPDFRELDLGSPVSPLRTRGGATATTTTTTTTTSSSSSSSGSVSGRNGQGQVVKKSDLNHSGELSGTAESSPTGGRGFKPGHSRSDSGGTHPLIYSGGSGSSVTSPGVNVLPSGNICPSGRILKTGMASRSSKTDVLGSGTGNYGHGSIMRGGTGAKSAVGCGGERESVGLASPAPTNLRGGGLMVGEPTRRGGAGLLNSNDPEELKRLGNENYKKGYFLEALTLYDKAIAISPGNAAYHCNRAAALIGLKRFPEAVRECEEAIRLDPGYVRAHHRLGSLLVSLGQVENARRHLCIPGHQTDPVELQKLQVIEKRLSRCTDARRVGDWKNVLREAEAAIASGADSCPQLLACRAEALLKLHRIDDADSSLSSTSRLHTSDNLNSQIKFFGIASDAYLPFVRAQLELALGRFEDALTAIEKAGQIDPRSVEVSVLLSNIRMASQARSRGNALFKSERFTEACSAYGEGLRLDPSNSVLLCNRAACWFKLEKWELSVDDCSQALRIQPNYTKALLRRAASNSKLERWAEAVQDYEVLRRELAYDNEIAEALFHAQVALKKSRGEDVSNMQFGGEVELVSCLEQFRAAISSPCKLLPSGASVVHFLASSNLQCKQISPVLDALCAKYPSINFLKVDVEGSPAIANAEHVRIVPTFKIYKNGRRVKEMICPSKELLESSPSSPCFSANGHSSCHIVLLNTCDISRARHNNLVRCQCQARARKIQKDSLVLFCPFIYSFIHPFSCSIFSTDLTFFRNFKFISFPVLYGLACVPDIIISPPVEGRNS</sequence>
<protein>
    <submittedName>
        <fullName evidence="7">TPR repeat-containing thioredoxin TTL1-like isoform X1</fullName>
    </submittedName>
</protein>
<feature type="compositionally biased region" description="Low complexity" evidence="4">
    <location>
        <begin position="53"/>
        <end position="78"/>
    </location>
</feature>
<proteinExistence type="predicted"/>
<dbReference type="Proteomes" id="UP001652660">
    <property type="component" value="Chromosome 5c"/>
</dbReference>
<dbReference type="GeneID" id="140007832"/>
<feature type="region of interest" description="Disordered" evidence="4">
    <location>
        <begin position="25"/>
        <end position="143"/>
    </location>
</feature>
<evidence type="ECO:0000256" key="4">
    <source>
        <dbReference type="SAM" id="MobiDB-lite"/>
    </source>
</evidence>
<dbReference type="InterPro" id="IPR044534">
    <property type="entry name" value="TTL1-4"/>
</dbReference>
<evidence type="ECO:0000256" key="2">
    <source>
        <dbReference type="ARBA" id="ARBA00022803"/>
    </source>
</evidence>
<evidence type="ECO:0000259" key="5">
    <source>
        <dbReference type="Pfam" id="PF00085"/>
    </source>
</evidence>
<organism evidence="6 7">
    <name type="scientific">Coffea arabica</name>
    <name type="common">Arabian coffee</name>
    <dbReference type="NCBI Taxonomy" id="13443"/>
    <lineage>
        <taxon>Eukaryota</taxon>
        <taxon>Viridiplantae</taxon>
        <taxon>Streptophyta</taxon>
        <taxon>Embryophyta</taxon>
        <taxon>Tracheophyta</taxon>
        <taxon>Spermatophyta</taxon>
        <taxon>Magnoliopsida</taxon>
        <taxon>eudicotyledons</taxon>
        <taxon>Gunneridae</taxon>
        <taxon>Pentapetalae</taxon>
        <taxon>asterids</taxon>
        <taxon>lamiids</taxon>
        <taxon>Gentianales</taxon>
        <taxon>Rubiaceae</taxon>
        <taxon>Ixoroideae</taxon>
        <taxon>Gardenieae complex</taxon>
        <taxon>Bertiereae - Coffeeae clade</taxon>
        <taxon>Coffeeae</taxon>
        <taxon>Coffea</taxon>
    </lineage>
</organism>
<evidence type="ECO:0000256" key="3">
    <source>
        <dbReference type="PROSITE-ProRule" id="PRU00339"/>
    </source>
</evidence>
<dbReference type="InterPro" id="IPR011990">
    <property type="entry name" value="TPR-like_helical_dom_sf"/>
</dbReference>
<feature type="compositionally biased region" description="Polar residues" evidence="4">
    <location>
        <begin position="98"/>
        <end position="109"/>
    </location>
</feature>
<keyword evidence="2 3" id="KW-0802">TPR repeat</keyword>
<keyword evidence="1" id="KW-0677">Repeat</keyword>
<evidence type="ECO:0000313" key="6">
    <source>
        <dbReference type="Proteomes" id="UP001652660"/>
    </source>
</evidence>
<feature type="repeat" description="TPR" evidence="3">
    <location>
        <begin position="477"/>
        <end position="510"/>
    </location>
</feature>
<dbReference type="InterPro" id="IPR013105">
    <property type="entry name" value="TPR_2"/>
</dbReference>
<dbReference type="RefSeq" id="XP_071907343.1">
    <property type="nucleotide sequence ID" value="XM_072051242.1"/>
</dbReference>
<keyword evidence="6" id="KW-1185">Reference proteome</keyword>
<dbReference type="InterPro" id="IPR036249">
    <property type="entry name" value="Thioredoxin-like_sf"/>
</dbReference>
<feature type="domain" description="Thioredoxin" evidence="5">
    <location>
        <begin position="630"/>
        <end position="704"/>
    </location>
</feature>
<dbReference type="Pfam" id="PF00085">
    <property type="entry name" value="Thioredoxin"/>
    <property type="match status" value="1"/>
</dbReference>
<dbReference type="Gene3D" id="1.25.40.10">
    <property type="entry name" value="Tetratricopeptide repeat domain"/>
    <property type="match status" value="1"/>
</dbReference>
<dbReference type="SUPFAM" id="SSF48452">
    <property type="entry name" value="TPR-like"/>
    <property type="match status" value="1"/>
</dbReference>
<evidence type="ECO:0000256" key="1">
    <source>
        <dbReference type="ARBA" id="ARBA00022737"/>
    </source>
</evidence>